<dbReference type="CDD" id="cd06423">
    <property type="entry name" value="CESA_like"/>
    <property type="match status" value="1"/>
</dbReference>
<evidence type="ECO:0000256" key="3">
    <source>
        <dbReference type="SAM" id="MobiDB-lite"/>
    </source>
</evidence>
<feature type="transmembrane region" description="Helical" evidence="4">
    <location>
        <begin position="88"/>
        <end position="106"/>
    </location>
</feature>
<dbReference type="EMBL" id="CP091871">
    <property type="protein sequence ID" value="WEU40538.1"/>
    <property type="molecule type" value="Genomic_DNA"/>
</dbReference>
<dbReference type="InterPro" id="IPR029044">
    <property type="entry name" value="Nucleotide-diphossugar_trans"/>
</dbReference>
<keyword evidence="2" id="KW-0808">Transferase</keyword>
<reference evidence="6" key="2">
    <citation type="journal article" date="2022" name="Nat. Microbiol.">
        <title>A closed Candidatus Odinarchaeum chromosome exposes Asgard archaeal viruses.</title>
        <authorList>
            <person name="Tamarit D."/>
            <person name="Caceres E.F."/>
            <person name="Krupovic M."/>
            <person name="Nijland R."/>
            <person name="Eme L."/>
            <person name="Robinson N.P."/>
            <person name="Ettema T.J.G."/>
        </authorList>
    </citation>
    <scope>NUCLEOTIDE SEQUENCE</scope>
    <source>
        <strain evidence="6">LCB_4</strain>
    </source>
</reference>
<dbReference type="Gene3D" id="3.90.550.10">
    <property type="entry name" value="Spore Coat Polysaccharide Biosynthesis Protein SpsA, Chain A"/>
    <property type="match status" value="1"/>
</dbReference>
<dbReference type="KEGG" id="oyw:OdinLCB4_001005"/>
<feature type="transmembrane region" description="Helical" evidence="4">
    <location>
        <begin position="486"/>
        <end position="507"/>
    </location>
</feature>
<evidence type="ECO:0000259" key="5">
    <source>
        <dbReference type="Pfam" id="PF00535"/>
    </source>
</evidence>
<organism evidence="6 7">
    <name type="scientific">Odinarchaeota yellowstonii (strain LCB_4)</name>
    <dbReference type="NCBI Taxonomy" id="1841599"/>
    <lineage>
        <taxon>Archaea</taxon>
        <taxon>Promethearchaeati</taxon>
        <taxon>Candidatus Odinarchaeota</taxon>
        <taxon>Candidatus Odinarchaeia</taxon>
        <taxon>Candidatus Odinarchaeales</taxon>
        <taxon>Candidatus Odinarchaeaceae</taxon>
        <taxon>Candidatus Odinarchaeum</taxon>
    </lineage>
</organism>
<dbReference type="SUPFAM" id="SSF53448">
    <property type="entry name" value="Nucleotide-diphospho-sugar transferases"/>
    <property type="match status" value="1"/>
</dbReference>
<feature type="domain" description="Glycosyltransferase 2-like" evidence="5">
    <location>
        <begin position="154"/>
        <end position="315"/>
    </location>
</feature>
<accession>A0AAF0IB97</accession>
<feature type="transmembrane region" description="Helical" evidence="4">
    <location>
        <begin position="393"/>
        <end position="420"/>
    </location>
</feature>
<gene>
    <name evidence="6" type="ORF">OdinLCB4_001005</name>
</gene>
<dbReference type="InterPro" id="IPR001173">
    <property type="entry name" value="Glyco_trans_2-like"/>
</dbReference>
<dbReference type="PANTHER" id="PTHR43630">
    <property type="entry name" value="POLY-BETA-1,6-N-ACETYL-D-GLUCOSAMINE SYNTHASE"/>
    <property type="match status" value="1"/>
</dbReference>
<evidence type="ECO:0000313" key="6">
    <source>
        <dbReference type="EMBL" id="WEU40538.1"/>
    </source>
</evidence>
<feature type="transmembrane region" description="Helical" evidence="4">
    <location>
        <begin position="41"/>
        <end position="67"/>
    </location>
</feature>
<dbReference type="PANTHER" id="PTHR43630:SF1">
    <property type="entry name" value="POLY-BETA-1,6-N-ACETYL-D-GLUCOSAMINE SYNTHASE"/>
    <property type="match status" value="1"/>
</dbReference>
<evidence type="ECO:0000313" key="7">
    <source>
        <dbReference type="Proteomes" id="UP000186851"/>
    </source>
</evidence>
<keyword evidence="1" id="KW-0328">Glycosyltransferase</keyword>
<sequence length="557" mass="62506">MSLIFYLTGLGEFAWLPAYYLITGFIFICNLVFAFLSNPYIYPVLYVITYISALTAVGTFIATLVWYARVRKKFSSPIKKQGVSSLSLIIVMVVLIGLLQVAMSILQQELMYTISFYLFLVSIIFLGVRTVVNISTSLAYRSQVKAETSQPLVSIIVPAFNEGRIIQETVSSLVELTYPNKEIIVVDDGSTDDTYRLAVEAGRGGNVKIISKPNGGKWSALNKGVEAAQGEIIVCIDADTKLAKDAIEYLVKHFSDSTVGAVAGNVKVGNRDRLITKLQALEYVTSINLQRRGEGYLNKLTVVPGPLGAFRKNVLLKVGLYSPDTFAEDADLTLSILKVGYKIKYEPKALGYTEAPHSFKDLAKQRYRWYRGLLQAMKKHKDMLFKSRYGSAGLFLVPWMFFNGIVFSWFTFITLIWLFILMFNPLSGFVIYRPAPRGPSKEPPRGPPSEVPGGGGGHGHGLTVAPSVGAVPQLVVEVNFFQAIPVIYIFWFFIFMILEIIIALYAVKIDGHEKKKLIAYTVLYKLFYGYFIETIRLLSQLEEELKYPMKWETVKRK</sequence>
<dbReference type="GO" id="GO:0016757">
    <property type="term" value="F:glycosyltransferase activity"/>
    <property type="evidence" value="ECO:0007669"/>
    <property type="project" value="UniProtKB-KW"/>
</dbReference>
<keyword evidence="4" id="KW-0812">Transmembrane</keyword>
<feature type="transmembrane region" description="Helical" evidence="4">
    <location>
        <begin position="112"/>
        <end position="132"/>
    </location>
</feature>
<feature type="transmembrane region" description="Helical" evidence="4">
    <location>
        <begin position="12"/>
        <end position="35"/>
    </location>
</feature>
<evidence type="ECO:0000256" key="2">
    <source>
        <dbReference type="ARBA" id="ARBA00022679"/>
    </source>
</evidence>
<dbReference type="Proteomes" id="UP000186851">
    <property type="component" value="Chromosome"/>
</dbReference>
<evidence type="ECO:0000256" key="4">
    <source>
        <dbReference type="SAM" id="Phobius"/>
    </source>
</evidence>
<feature type="region of interest" description="Disordered" evidence="3">
    <location>
        <begin position="437"/>
        <end position="456"/>
    </location>
</feature>
<keyword evidence="4" id="KW-1133">Transmembrane helix</keyword>
<name>A0AAF0IB97_ODILC</name>
<dbReference type="Pfam" id="PF00535">
    <property type="entry name" value="Glycos_transf_2"/>
    <property type="match status" value="1"/>
</dbReference>
<keyword evidence="4" id="KW-0472">Membrane</keyword>
<protein>
    <submittedName>
        <fullName evidence="6">Glycosyltransferase family 2 protein</fullName>
    </submittedName>
</protein>
<dbReference type="AlphaFoldDB" id="A0AAF0IB97"/>
<evidence type="ECO:0000256" key="1">
    <source>
        <dbReference type="ARBA" id="ARBA00022676"/>
    </source>
</evidence>
<reference evidence="6" key="1">
    <citation type="journal article" date="2017" name="Nature">
        <title>Asgard archaea illuminate the origin of eukaryotic cellular complexity.</title>
        <authorList>
            <person name="Zaremba-Niedzwiedzka K."/>
            <person name="Caceres E.F."/>
            <person name="Saw J.H."/>
            <person name="Backstrom D."/>
            <person name="Juzokaite L."/>
            <person name="Vancaester E."/>
            <person name="Seitz K.W."/>
            <person name="Anantharaman K."/>
            <person name="Starnawski P."/>
            <person name="Kjeldsen K.U."/>
            <person name="Scott M.B."/>
            <person name="Nunoura T."/>
            <person name="Banfield J.F."/>
            <person name="Schramm A."/>
            <person name="Baker B.J."/>
            <person name="Spang A."/>
            <person name="Ettema T.J.G."/>
        </authorList>
    </citation>
    <scope>NUCLEOTIDE SEQUENCE</scope>
    <source>
        <strain evidence="6">LCB_4</strain>
    </source>
</reference>
<proteinExistence type="predicted"/>